<dbReference type="GO" id="GO:0050511">
    <property type="term" value="F:undecaprenyldiphospho-muramoylpentapeptide beta-N-acetylglucosaminyltransferase activity"/>
    <property type="evidence" value="ECO:0007669"/>
    <property type="project" value="InterPro"/>
</dbReference>
<dbReference type="HAMAP" id="MF_00033">
    <property type="entry name" value="MurG"/>
    <property type="match status" value="1"/>
</dbReference>
<dbReference type="PANTHER" id="PTHR21015">
    <property type="entry name" value="UDP-N-ACETYLGLUCOSAMINE--N-ACETYLMURAMYL-(PENTAPEPTIDE) PYROPHOSPHORYL-UNDECAPRENOL N-ACETYLGLUCOSAMINE TRANSFERASE 1"/>
    <property type="match status" value="1"/>
</dbReference>
<keyword evidence="13" id="KW-1185">Reference proteome</keyword>
<keyword evidence="9" id="KW-0961">Cell wall biogenesis/degradation</keyword>
<dbReference type="InterPro" id="IPR004276">
    <property type="entry name" value="GlycoTrans_28_N"/>
</dbReference>
<feature type="domain" description="Glycosyltransferase family 28 N-terminal" evidence="10">
    <location>
        <begin position="56"/>
        <end position="196"/>
    </location>
</feature>
<keyword evidence="8" id="KW-0131">Cell cycle</keyword>
<reference evidence="12" key="1">
    <citation type="submission" date="2023-05" db="EMBL/GenBank/DDBJ databases">
        <title>Nepenthes gracilis genome sequencing.</title>
        <authorList>
            <person name="Fukushima K."/>
        </authorList>
    </citation>
    <scope>NUCLEOTIDE SEQUENCE</scope>
    <source>
        <strain evidence="12">SING2019-196</strain>
    </source>
</reference>
<keyword evidence="6" id="KW-0573">Peptidoglycan synthesis</keyword>
<evidence type="ECO:0000313" key="12">
    <source>
        <dbReference type="EMBL" id="GMH21378.1"/>
    </source>
</evidence>
<dbReference type="GO" id="GO:0005975">
    <property type="term" value="P:carbohydrate metabolic process"/>
    <property type="evidence" value="ECO:0007669"/>
    <property type="project" value="InterPro"/>
</dbReference>
<evidence type="ECO:0000256" key="3">
    <source>
        <dbReference type="ARBA" id="ARBA00022676"/>
    </source>
</evidence>
<dbReference type="Pfam" id="PF03033">
    <property type="entry name" value="Glyco_transf_28"/>
    <property type="match status" value="1"/>
</dbReference>
<dbReference type="SUPFAM" id="SSF53756">
    <property type="entry name" value="UDP-Glycosyltransferase/glycogen phosphorylase"/>
    <property type="match status" value="1"/>
</dbReference>
<dbReference type="PANTHER" id="PTHR21015:SF22">
    <property type="entry name" value="GLYCOSYLTRANSFERASE"/>
    <property type="match status" value="1"/>
</dbReference>
<keyword evidence="3" id="KW-0328">Glycosyltransferase</keyword>
<evidence type="ECO:0000259" key="11">
    <source>
        <dbReference type="Pfam" id="PF04101"/>
    </source>
</evidence>
<dbReference type="Proteomes" id="UP001279734">
    <property type="component" value="Unassembled WGS sequence"/>
</dbReference>
<proteinExistence type="inferred from homology"/>
<keyword evidence="5" id="KW-0133">Cell shape</keyword>
<keyword evidence="4" id="KW-0808">Transferase</keyword>
<keyword evidence="2" id="KW-0132">Cell division</keyword>
<sequence>MAAVSCISLSPKPTTTRHVKLKFICCFSLDRPINQITSNGVHLPKTVHSADGNLRIVFAAGGTGCQIYPAIAIADDIKTLKPDARILFIGTESSMESAAVPSAGYDFTTITATPLRRPHLSLENLILPFHVIKSVVNSWKKLRDFDPQIVVGTGGYVSFGVCLAAAMKGLKLVIQEQNSVPGIANWVLSVLADLVFVAYNSSVDCFPINKKKCVVCGNPVRLSLRKYVSKGVAMAHFFPRLAKSLDSEVKVILVLGGSLGAKTVNIAMFNLYHQMLFEHKNWFIIWETGVESFDEMESLVRSHSQLLLAPFLHSMDLAYAAADLVVSRAGAMTCSELLATGKPAILIPSPNVEEGHQFKNASLMADLAGSRIITEDELDSTTLGLAIEDILANGSLMAVMSERAVKASKPDAGAVIAQHILSLADLSNAK</sequence>
<evidence type="ECO:0000256" key="9">
    <source>
        <dbReference type="ARBA" id="ARBA00023316"/>
    </source>
</evidence>
<accession>A0AAD3T0B3</accession>
<dbReference type="GO" id="GO:0071555">
    <property type="term" value="P:cell wall organization"/>
    <property type="evidence" value="ECO:0007669"/>
    <property type="project" value="UniProtKB-KW"/>
</dbReference>
<dbReference type="Pfam" id="PF04101">
    <property type="entry name" value="Glyco_tran_28_C"/>
    <property type="match status" value="1"/>
</dbReference>
<organism evidence="12 13">
    <name type="scientific">Nepenthes gracilis</name>
    <name type="common">Slender pitcher plant</name>
    <dbReference type="NCBI Taxonomy" id="150966"/>
    <lineage>
        <taxon>Eukaryota</taxon>
        <taxon>Viridiplantae</taxon>
        <taxon>Streptophyta</taxon>
        <taxon>Embryophyta</taxon>
        <taxon>Tracheophyta</taxon>
        <taxon>Spermatophyta</taxon>
        <taxon>Magnoliopsida</taxon>
        <taxon>eudicotyledons</taxon>
        <taxon>Gunneridae</taxon>
        <taxon>Pentapetalae</taxon>
        <taxon>Caryophyllales</taxon>
        <taxon>Nepenthaceae</taxon>
        <taxon>Nepenthes</taxon>
    </lineage>
</organism>
<dbReference type="Gene3D" id="3.40.50.2000">
    <property type="entry name" value="Glycogen Phosphorylase B"/>
    <property type="match status" value="2"/>
</dbReference>
<evidence type="ECO:0000313" key="13">
    <source>
        <dbReference type="Proteomes" id="UP001279734"/>
    </source>
</evidence>
<protein>
    <submittedName>
        <fullName evidence="12">Uncharacterized protein</fullName>
    </submittedName>
</protein>
<keyword evidence="7" id="KW-0472">Membrane</keyword>
<evidence type="ECO:0000256" key="8">
    <source>
        <dbReference type="ARBA" id="ARBA00023306"/>
    </source>
</evidence>
<feature type="domain" description="Glycosyl transferase family 28 C-terminal" evidence="11">
    <location>
        <begin position="251"/>
        <end position="411"/>
    </location>
</feature>
<gene>
    <name evidence="12" type="ORF">Nepgr_023220</name>
</gene>
<dbReference type="InterPro" id="IPR007235">
    <property type="entry name" value="Glyco_trans_28_C"/>
</dbReference>
<dbReference type="CDD" id="cd03785">
    <property type="entry name" value="GT28_MurG"/>
    <property type="match status" value="1"/>
</dbReference>
<dbReference type="GO" id="GO:0051301">
    <property type="term" value="P:cell division"/>
    <property type="evidence" value="ECO:0007669"/>
    <property type="project" value="UniProtKB-KW"/>
</dbReference>
<comment type="caution">
    <text evidence="12">The sequence shown here is derived from an EMBL/GenBank/DDBJ whole genome shotgun (WGS) entry which is preliminary data.</text>
</comment>
<keyword evidence="1" id="KW-1003">Cell membrane</keyword>
<evidence type="ECO:0000259" key="10">
    <source>
        <dbReference type="Pfam" id="PF03033"/>
    </source>
</evidence>
<evidence type="ECO:0000256" key="1">
    <source>
        <dbReference type="ARBA" id="ARBA00022475"/>
    </source>
</evidence>
<evidence type="ECO:0000256" key="5">
    <source>
        <dbReference type="ARBA" id="ARBA00022960"/>
    </source>
</evidence>
<evidence type="ECO:0000256" key="6">
    <source>
        <dbReference type="ARBA" id="ARBA00022984"/>
    </source>
</evidence>
<evidence type="ECO:0000256" key="7">
    <source>
        <dbReference type="ARBA" id="ARBA00023136"/>
    </source>
</evidence>
<name>A0AAD3T0B3_NEPGR</name>
<dbReference type="InterPro" id="IPR006009">
    <property type="entry name" value="GlcNAc_MurG"/>
</dbReference>
<dbReference type="AlphaFoldDB" id="A0AAD3T0B3"/>
<evidence type="ECO:0000256" key="4">
    <source>
        <dbReference type="ARBA" id="ARBA00022679"/>
    </source>
</evidence>
<dbReference type="EMBL" id="BSYO01000023">
    <property type="protein sequence ID" value="GMH21378.1"/>
    <property type="molecule type" value="Genomic_DNA"/>
</dbReference>
<evidence type="ECO:0000256" key="2">
    <source>
        <dbReference type="ARBA" id="ARBA00022618"/>
    </source>
</evidence>
<dbReference type="GO" id="GO:0008360">
    <property type="term" value="P:regulation of cell shape"/>
    <property type="evidence" value="ECO:0007669"/>
    <property type="project" value="UniProtKB-KW"/>
</dbReference>